<reference evidence="5 6" key="1">
    <citation type="submission" date="2024-08" db="EMBL/GenBank/DDBJ databases">
        <title>Clostridium lapicellarii sp. nov., and Clostridium renhuaiense sp. nov., two species isolated from the mud in a fermentation cellar used for producing sauce-flavour Chinese liquors.</title>
        <authorList>
            <person name="Yang F."/>
            <person name="Wang H."/>
            <person name="Chen L.Q."/>
            <person name="Zhou N."/>
            <person name="Lu J.J."/>
            <person name="Pu X.X."/>
            <person name="Wan B."/>
            <person name="Wang L."/>
            <person name="Liu S.J."/>
        </authorList>
    </citation>
    <scope>NUCLEOTIDE SEQUENCE [LARGE SCALE GENOMIC DNA]</scope>
    <source>
        <strain evidence="5 6">MT-113</strain>
    </source>
</reference>
<dbReference type="Pfam" id="PF00027">
    <property type="entry name" value="cNMP_binding"/>
    <property type="match status" value="1"/>
</dbReference>
<dbReference type="InterPro" id="IPR036390">
    <property type="entry name" value="WH_DNA-bd_sf"/>
</dbReference>
<dbReference type="SMART" id="SM00419">
    <property type="entry name" value="HTH_CRP"/>
    <property type="match status" value="1"/>
</dbReference>
<dbReference type="EMBL" id="JBGFFE010000024">
    <property type="protein sequence ID" value="MEY8764566.1"/>
    <property type="molecule type" value="Genomic_DNA"/>
</dbReference>
<dbReference type="InterPro" id="IPR000595">
    <property type="entry name" value="cNMP-bd_dom"/>
</dbReference>
<gene>
    <name evidence="5" type="ORF">AB8S09_13160</name>
</gene>
<keyword evidence="1" id="KW-0805">Transcription regulation</keyword>
<dbReference type="InterPro" id="IPR018490">
    <property type="entry name" value="cNMP-bd_dom_sf"/>
</dbReference>
<dbReference type="RefSeq" id="WP_294183477.1">
    <property type="nucleotide sequence ID" value="NZ_JBGFFE010000024.1"/>
</dbReference>
<organism evidence="5 6">
    <name type="scientific">Clostridium lapidicellarium</name>
    <dbReference type="NCBI Taxonomy" id="3240931"/>
    <lineage>
        <taxon>Bacteria</taxon>
        <taxon>Bacillati</taxon>
        <taxon>Bacillota</taxon>
        <taxon>Clostridia</taxon>
        <taxon>Eubacteriales</taxon>
        <taxon>Clostridiaceae</taxon>
        <taxon>Clostridium</taxon>
    </lineage>
</organism>
<proteinExistence type="predicted"/>
<dbReference type="SUPFAM" id="SSF51206">
    <property type="entry name" value="cAMP-binding domain-like"/>
    <property type="match status" value="1"/>
</dbReference>
<keyword evidence="3" id="KW-0804">Transcription</keyword>
<evidence type="ECO:0000256" key="2">
    <source>
        <dbReference type="ARBA" id="ARBA00023125"/>
    </source>
</evidence>
<protein>
    <submittedName>
        <fullName evidence="5">Crp/Fnr family transcriptional regulator</fullName>
    </submittedName>
</protein>
<sequence length="228" mass="26496">MVNHDKNLSSRLKDIESLYKAYPVLKKISMDNGGIIEREAVFKTIYFDEYLKLTLETCRGVLFVIKGTVKIQKINEEGDETNLYNIKKGEFCHETLSCLSKLESLKIVGRAIQDSEICVIPVKIVEKYFIKDKEFLSCVYKDLYNKFNAVIENKERIIHESLESRLVRVLLNKNSRVIYTTHAQLAFEVDSAREVVSRRLKSIEKNGYIKLQRGRIVILKDLNELLKD</sequence>
<dbReference type="SUPFAM" id="SSF46785">
    <property type="entry name" value="Winged helix' DNA-binding domain"/>
    <property type="match status" value="1"/>
</dbReference>
<evidence type="ECO:0000256" key="1">
    <source>
        <dbReference type="ARBA" id="ARBA00023015"/>
    </source>
</evidence>
<evidence type="ECO:0000313" key="6">
    <source>
        <dbReference type="Proteomes" id="UP001565220"/>
    </source>
</evidence>
<evidence type="ECO:0000259" key="4">
    <source>
        <dbReference type="SMART" id="SM00419"/>
    </source>
</evidence>
<evidence type="ECO:0000313" key="5">
    <source>
        <dbReference type="EMBL" id="MEY8764566.1"/>
    </source>
</evidence>
<dbReference type="Proteomes" id="UP001565220">
    <property type="component" value="Unassembled WGS sequence"/>
</dbReference>
<name>A0ABV4E083_9CLOT</name>
<keyword evidence="6" id="KW-1185">Reference proteome</keyword>
<accession>A0ABV4E083</accession>
<keyword evidence="2" id="KW-0238">DNA-binding</keyword>
<comment type="caution">
    <text evidence="5">The sequence shown here is derived from an EMBL/GenBank/DDBJ whole genome shotgun (WGS) entry which is preliminary data.</text>
</comment>
<dbReference type="InterPro" id="IPR036388">
    <property type="entry name" value="WH-like_DNA-bd_sf"/>
</dbReference>
<evidence type="ECO:0000256" key="3">
    <source>
        <dbReference type="ARBA" id="ARBA00023163"/>
    </source>
</evidence>
<dbReference type="Pfam" id="PF13545">
    <property type="entry name" value="HTH_Crp_2"/>
    <property type="match status" value="1"/>
</dbReference>
<feature type="domain" description="HTH crp-type" evidence="4">
    <location>
        <begin position="172"/>
        <end position="220"/>
    </location>
</feature>
<dbReference type="InterPro" id="IPR012318">
    <property type="entry name" value="HTH_CRP"/>
</dbReference>
<dbReference type="InterPro" id="IPR014710">
    <property type="entry name" value="RmlC-like_jellyroll"/>
</dbReference>
<dbReference type="Gene3D" id="1.10.10.10">
    <property type="entry name" value="Winged helix-like DNA-binding domain superfamily/Winged helix DNA-binding domain"/>
    <property type="match status" value="1"/>
</dbReference>
<dbReference type="Gene3D" id="2.60.120.10">
    <property type="entry name" value="Jelly Rolls"/>
    <property type="match status" value="1"/>
</dbReference>